<dbReference type="AlphaFoldDB" id="A0A2S3IU87"/>
<accession>A0A2S3IU87</accession>
<dbReference type="EMBL" id="CM008054">
    <property type="protein sequence ID" value="PAN51576.1"/>
    <property type="molecule type" value="Genomic_DNA"/>
</dbReference>
<evidence type="ECO:0000313" key="13">
    <source>
        <dbReference type="EMBL" id="PAN51576.1"/>
    </source>
</evidence>
<feature type="domain" description="Peptidase S26" evidence="12">
    <location>
        <begin position="194"/>
        <end position="235"/>
    </location>
</feature>
<dbReference type="Gramene" id="PAN51576">
    <property type="protein sequence ID" value="PAN51576"/>
    <property type="gene ID" value="PAHAL_9G604800"/>
</dbReference>
<evidence type="ECO:0000256" key="7">
    <source>
        <dbReference type="ARBA" id="ARBA00022801"/>
    </source>
</evidence>
<dbReference type="PANTHER" id="PTHR46041:SF2">
    <property type="entry name" value="MITOCHONDRIAL INNER MEMBRANE PROTEASE SUBUNIT 2"/>
    <property type="match status" value="1"/>
</dbReference>
<dbReference type="FunFam" id="2.10.109.10:FF:000005">
    <property type="entry name" value="Mitochondrial inner membrane protease subunit"/>
    <property type="match status" value="1"/>
</dbReference>
<dbReference type="InterPro" id="IPR019757">
    <property type="entry name" value="Pept_S26A_signal_pept_1_Lys-AS"/>
</dbReference>
<evidence type="ECO:0000256" key="2">
    <source>
        <dbReference type="ARBA" id="ARBA00007066"/>
    </source>
</evidence>
<evidence type="ECO:0000256" key="6">
    <source>
        <dbReference type="ARBA" id="ARBA00022792"/>
    </source>
</evidence>
<feature type="active site" evidence="11">
    <location>
        <position position="127"/>
    </location>
</feature>
<evidence type="ECO:0000256" key="8">
    <source>
        <dbReference type="ARBA" id="ARBA00022989"/>
    </source>
</evidence>
<dbReference type="GO" id="GO:0042720">
    <property type="term" value="C:mitochondrial inner membrane peptidase complex"/>
    <property type="evidence" value="ECO:0007669"/>
    <property type="project" value="InterPro"/>
</dbReference>
<protein>
    <recommendedName>
        <fullName evidence="3">Mitochondrial inner membrane protease subunit 2</fullName>
    </recommendedName>
</protein>
<keyword evidence="4" id="KW-0645">Protease</keyword>
<keyword evidence="6" id="KW-0999">Mitochondrion inner membrane</keyword>
<dbReference type="Proteomes" id="UP000243499">
    <property type="component" value="Chromosome 9"/>
</dbReference>
<sequence length="255" mass="28284">MNVLLITPLMRDRTHPLSLLPTRARTVLRPNRRAQPKPGPCARAAAAAADNISSFFLGASSELSLLVTPLDLWEPIRTTVPPFLVGHLDMGTYSHLWSIAKKNVMAVLLGITISDRYVTFVSVIGESMHPTFTAASSVLQGDFILAERRCLEKYKFSHGDIILFKCPSNHKELFVKRLIALPGEWVQLPGSPKVTKIPEGHCWVEGDNAARSWDSRAFGPIPLGLVEGRVTHIIWPPSKISQVERKIPEGRIFPV</sequence>
<dbReference type="InterPro" id="IPR037730">
    <property type="entry name" value="IMP2"/>
</dbReference>
<name>A0A2S3IU87_9POAL</name>
<comment type="subcellular location">
    <subcellularLocation>
        <location evidence="1">Mitochondrion inner membrane</location>
        <topology evidence="1">Single-pass membrane protein</topology>
    </subcellularLocation>
</comment>
<dbReference type="Gene3D" id="2.10.109.10">
    <property type="entry name" value="Umud Fragment, subunit A"/>
    <property type="match status" value="1"/>
</dbReference>
<dbReference type="SUPFAM" id="SSF51306">
    <property type="entry name" value="LexA/Signal peptidase"/>
    <property type="match status" value="1"/>
</dbReference>
<reference evidence="13" key="1">
    <citation type="submission" date="2018-04" db="EMBL/GenBank/DDBJ databases">
        <title>WGS assembly of Panicum hallii.</title>
        <authorList>
            <person name="Lovell J."/>
            <person name="Jenkins J."/>
            <person name="Lowry D."/>
            <person name="Mamidi S."/>
            <person name="Sreedasyam A."/>
            <person name="Weng X."/>
            <person name="Barry K."/>
            <person name="Bonette J."/>
            <person name="Campitelli B."/>
            <person name="Daum C."/>
            <person name="Gordon S."/>
            <person name="Gould B."/>
            <person name="Lipzen A."/>
            <person name="Macqueen A."/>
            <person name="Palacio-Mejia J."/>
            <person name="Plott C."/>
            <person name="Shakirov E."/>
            <person name="Shu S."/>
            <person name="Yoshinaga Y."/>
            <person name="Zane M."/>
            <person name="Rokhsar D."/>
            <person name="Grimwood J."/>
            <person name="Schmutz J."/>
            <person name="Juenger T."/>
        </authorList>
    </citation>
    <scope>NUCLEOTIDE SEQUENCE [LARGE SCALE GENOMIC DNA]</scope>
    <source>
        <strain evidence="13">FIL2</strain>
    </source>
</reference>
<proteinExistence type="inferred from homology"/>
<evidence type="ECO:0000256" key="11">
    <source>
        <dbReference type="PIRSR" id="PIRSR600223-1"/>
    </source>
</evidence>
<dbReference type="GO" id="GO:0006465">
    <property type="term" value="P:signal peptide processing"/>
    <property type="evidence" value="ECO:0007669"/>
    <property type="project" value="InterPro"/>
</dbReference>
<dbReference type="GO" id="GO:0004252">
    <property type="term" value="F:serine-type endopeptidase activity"/>
    <property type="evidence" value="ECO:0007669"/>
    <property type="project" value="InterPro"/>
</dbReference>
<comment type="similarity">
    <text evidence="2">Belongs to the peptidase S26 family. IMP2 subfamily.</text>
</comment>
<keyword evidence="9" id="KW-0496">Mitochondrion</keyword>
<dbReference type="InterPro" id="IPR036286">
    <property type="entry name" value="LexA/Signal_pep-like_sf"/>
</dbReference>
<evidence type="ECO:0000256" key="1">
    <source>
        <dbReference type="ARBA" id="ARBA00004434"/>
    </source>
</evidence>
<dbReference type="PROSITE" id="PS00760">
    <property type="entry name" value="SPASE_I_2"/>
    <property type="match status" value="1"/>
</dbReference>
<dbReference type="CDD" id="cd06530">
    <property type="entry name" value="S26_SPase_I"/>
    <property type="match status" value="1"/>
</dbReference>
<dbReference type="InterPro" id="IPR019533">
    <property type="entry name" value="Peptidase_S26"/>
</dbReference>
<dbReference type="PRINTS" id="PR00727">
    <property type="entry name" value="LEADERPTASE"/>
</dbReference>
<evidence type="ECO:0000256" key="9">
    <source>
        <dbReference type="ARBA" id="ARBA00023128"/>
    </source>
</evidence>
<keyword evidence="7" id="KW-0378">Hydrolase</keyword>
<dbReference type="Pfam" id="PF10502">
    <property type="entry name" value="Peptidase_S26"/>
    <property type="match status" value="2"/>
</dbReference>
<evidence type="ECO:0000256" key="5">
    <source>
        <dbReference type="ARBA" id="ARBA00022692"/>
    </source>
</evidence>
<feature type="domain" description="Peptidase S26" evidence="12">
    <location>
        <begin position="98"/>
        <end position="188"/>
    </location>
</feature>
<organism evidence="13">
    <name type="scientific">Panicum hallii</name>
    <dbReference type="NCBI Taxonomy" id="206008"/>
    <lineage>
        <taxon>Eukaryota</taxon>
        <taxon>Viridiplantae</taxon>
        <taxon>Streptophyta</taxon>
        <taxon>Embryophyta</taxon>
        <taxon>Tracheophyta</taxon>
        <taxon>Spermatophyta</taxon>
        <taxon>Magnoliopsida</taxon>
        <taxon>Liliopsida</taxon>
        <taxon>Poales</taxon>
        <taxon>Poaceae</taxon>
        <taxon>PACMAD clade</taxon>
        <taxon>Panicoideae</taxon>
        <taxon>Panicodae</taxon>
        <taxon>Paniceae</taxon>
        <taxon>Panicinae</taxon>
        <taxon>Panicum</taxon>
        <taxon>Panicum sect. Panicum</taxon>
    </lineage>
</organism>
<keyword evidence="8" id="KW-1133">Transmembrane helix</keyword>
<dbReference type="InterPro" id="IPR000223">
    <property type="entry name" value="Pept_S26A_signal_pept_1"/>
</dbReference>
<evidence type="ECO:0000259" key="12">
    <source>
        <dbReference type="Pfam" id="PF10502"/>
    </source>
</evidence>
<keyword evidence="10" id="KW-0472">Membrane</keyword>
<feature type="active site" evidence="11">
    <location>
        <position position="176"/>
    </location>
</feature>
<evidence type="ECO:0000256" key="10">
    <source>
        <dbReference type="ARBA" id="ARBA00023136"/>
    </source>
</evidence>
<dbReference type="GO" id="GO:0006627">
    <property type="term" value="P:protein processing involved in protein targeting to mitochondrion"/>
    <property type="evidence" value="ECO:0007669"/>
    <property type="project" value="InterPro"/>
</dbReference>
<gene>
    <name evidence="13" type="ORF">PAHAL_9G604800</name>
</gene>
<evidence type="ECO:0000256" key="4">
    <source>
        <dbReference type="ARBA" id="ARBA00022670"/>
    </source>
</evidence>
<dbReference type="PANTHER" id="PTHR46041">
    <property type="entry name" value="MITOCHONDRIAL INNER MEMBRANE PROTEASE SUBUNIT 2"/>
    <property type="match status" value="1"/>
</dbReference>
<evidence type="ECO:0000256" key="3">
    <source>
        <dbReference type="ARBA" id="ARBA00013650"/>
    </source>
</evidence>
<keyword evidence="5" id="KW-0812">Transmembrane</keyword>